<keyword evidence="10" id="KW-1185">Reference proteome</keyword>
<dbReference type="PANTHER" id="PTHR30173:SF43">
    <property type="entry name" value="ECF RNA POLYMERASE SIGMA FACTOR SIGI-RELATED"/>
    <property type="match status" value="1"/>
</dbReference>
<sequence>MRADSLAPMFEQRRDRLRGLAHRMLGATAQAEDVVQDAWLRLADTDAVITDLDGWLTTVVSRLCLDLLRARARRPQTRTDELEIPAADADPEAQAVHADSVERALLVVLDALGPEERVAFVLHDLFAVPFAEIGPILRRTPATTKKLASRARQRVHAPAAMSTADLAEQRAAVAAFLRAARGGDLVALLEILAPDVVRTADPATLTPGMVAVVRGARAVAEGAVALRRRAREAVVVLVDGRPGLVLTRAGRPIFVLTFGVHAGRITAYDVFATPERFTLSLLTS</sequence>
<evidence type="ECO:0000256" key="2">
    <source>
        <dbReference type="ARBA" id="ARBA00011344"/>
    </source>
</evidence>
<dbReference type="InterPro" id="IPR007627">
    <property type="entry name" value="RNA_pol_sigma70_r2"/>
</dbReference>
<organism evidence="9 10">
    <name type="scientific">Nocardia caishijiensis</name>
    <dbReference type="NCBI Taxonomy" id="184756"/>
    <lineage>
        <taxon>Bacteria</taxon>
        <taxon>Bacillati</taxon>
        <taxon>Actinomycetota</taxon>
        <taxon>Actinomycetes</taxon>
        <taxon>Mycobacteriales</taxon>
        <taxon>Nocardiaceae</taxon>
        <taxon>Nocardia</taxon>
    </lineage>
</organism>
<dbReference type="InterPro" id="IPR013324">
    <property type="entry name" value="RNA_pol_sigma_r3/r4-like"/>
</dbReference>
<protein>
    <submittedName>
        <fullName evidence="9">RNA polymerase sigma-70 factor (ECF subfamily)</fullName>
    </submittedName>
</protein>
<dbReference type="InterPro" id="IPR036388">
    <property type="entry name" value="WH-like_DNA-bd_sf"/>
</dbReference>
<dbReference type="NCBIfam" id="TIGR02937">
    <property type="entry name" value="sigma70-ECF"/>
    <property type="match status" value="1"/>
</dbReference>
<dbReference type="InterPro" id="IPR013249">
    <property type="entry name" value="RNA_pol_sigma70_r4_t2"/>
</dbReference>
<dbReference type="Gene3D" id="1.10.10.10">
    <property type="entry name" value="Winged helix-like DNA-binding domain superfamily/Winged helix DNA-binding domain"/>
    <property type="match status" value="1"/>
</dbReference>
<dbReference type="SUPFAM" id="SSF88946">
    <property type="entry name" value="Sigma2 domain of RNA polymerase sigma factors"/>
    <property type="match status" value="1"/>
</dbReference>
<dbReference type="RefSeq" id="WP_067983146.1">
    <property type="nucleotide sequence ID" value="NZ_VMSD01000004.1"/>
</dbReference>
<feature type="domain" description="RNA polymerase sigma-70 region 2" evidence="7">
    <location>
        <begin position="9"/>
        <end position="74"/>
    </location>
</feature>
<feature type="domain" description="RNA polymerase sigma factor 70 region 4 type 2" evidence="8">
    <location>
        <begin position="103"/>
        <end position="154"/>
    </location>
</feature>
<reference evidence="9 10" key="1">
    <citation type="submission" date="2019-07" db="EMBL/GenBank/DDBJ databases">
        <title>Genomic Encyclopedia of Type Strains, Phase IV (KMG-IV): sequencing the most valuable type-strain genomes for metagenomic binning, comparative biology and taxonomic classification.</title>
        <authorList>
            <person name="Goeker M."/>
        </authorList>
    </citation>
    <scope>NUCLEOTIDE SEQUENCE [LARGE SCALE GENOMIC DNA]</scope>
    <source>
        <strain evidence="9 10">DSM 44831</strain>
    </source>
</reference>
<keyword evidence="6" id="KW-0804">Transcription</keyword>
<accession>A0ABQ6YLW1</accession>
<proteinExistence type="inferred from homology"/>
<evidence type="ECO:0000256" key="1">
    <source>
        <dbReference type="ARBA" id="ARBA00010641"/>
    </source>
</evidence>
<dbReference type="PANTHER" id="PTHR30173">
    <property type="entry name" value="SIGMA 19 FACTOR"/>
    <property type="match status" value="1"/>
</dbReference>
<dbReference type="EMBL" id="VMSD01000004">
    <property type="protein sequence ID" value="KAF0846774.1"/>
    <property type="molecule type" value="Genomic_DNA"/>
</dbReference>
<comment type="caution">
    <text evidence="9">The sequence shown here is derived from an EMBL/GenBank/DDBJ whole genome shotgun (WGS) entry which is preliminary data.</text>
</comment>
<dbReference type="InterPro" id="IPR013325">
    <property type="entry name" value="RNA_pol_sigma_r2"/>
</dbReference>
<dbReference type="Proteomes" id="UP000798951">
    <property type="component" value="Unassembled WGS sequence"/>
</dbReference>
<dbReference type="InterPro" id="IPR032710">
    <property type="entry name" value="NTF2-like_dom_sf"/>
</dbReference>
<evidence type="ECO:0000259" key="8">
    <source>
        <dbReference type="Pfam" id="PF08281"/>
    </source>
</evidence>
<dbReference type="SUPFAM" id="SSF88659">
    <property type="entry name" value="Sigma3 and sigma4 domains of RNA polymerase sigma factors"/>
    <property type="match status" value="1"/>
</dbReference>
<keyword evidence="4" id="KW-0731">Sigma factor</keyword>
<name>A0ABQ6YLW1_9NOCA</name>
<comment type="similarity">
    <text evidence="1">Belongs to the sigma-70 factor family. ECF subfamily.</text>
</comment>
<dbReference type="Gene3D" id="3.10.450.50">
    <property type="match status" value="1"/>
</dbReference>
<comment type="subunit">
    <text evidence="2">Interacts transiently with the RNA polymerase catalytic core formed by RpoA, RpoB, RpoC and RpoZ (2 alpha, 1 beta, 1 beta' and 1 omega subunit) to form the RNA polymerase holoenzyme that can initiate transcription.</text>
</comment>
<evidence type="ECO:0000256" key="4">
    <source>
        <dbReference type="ARBA" id="ARBA00023082"/>
    </source>
</evidence>
<gene>
    <name evidence="9" type="ORF">FNL39_104196</name>
</gene>
<dbReference type="InterPro" id="IPR052704">
    <property type="entry name" value="ECF_Sigma-70_Domain"/>
</dbReference>
<dbReference type="InterPro" id="IPR014284">
    <property type="entry name" value="RNA_pol_sigma-70_dom"/>
</dbReference>
<keyword evidence="5" id="KW-0238">DNA-binding</keyword>
<keyword evidence="3" id="KW-0805">Transcription regulation</keyword>
<dbReference type="SUPFAM" id="SSF54427">
    <property type="entry name" value="NTF2-like"/>
    <property type="match status" value="1"/>
</dbReference>
<dbReference type="Gene3D" id="1.10.1740.10">
    <property type="match status" value="1"/>
</dbReference>
<evidence type="ECO:0000259" key="7">
    <source>
        <dbReference type="Pfam" id="PF04542"/>
    </source>
</evidence>
<dbReference type="Pfam" id="PF04542">
    <property type="entry name" value="Sigma70_r2"/>
    <property type="match status" value="1"/>
</dbReference>
<evidence type="ECO:0000256" key="3">
    <source>
        <dbReference type="ARBA" id="ARBA00023015"/>
    </source>
</evidence>
<evidence type="ECO:0000256" key="6">
    <source>
        <dbReference type="ARBA" id="ARBA00023163"/>
    </source>
</evidence>
<evidence type="ECO:0000313" key="9">
    <source>
        <dbReference type="EMBL" id="KAF0846774.1"/>
    </source>
</evidence>
<evidence type="ECO:0000313" key="10">
    <source>
        <dbReference type="Proteomes" id="UP000798951"/>
    </source>
</evidence>
<evidence type="ECO:0000256" key="5">
    <source>
        <dbReference type="ARBA" id="ARBA00023125"/>
    </source>
</evidence>
<dbReference type="Pfam" id="PF08281">
    <property type="entry name" value="Sigma70_r4_2"/>
    <property type="match status" value="1"/>
</dbReference>